<dbReference type="InterPro" id="IPR012341">
    <property type="entry name" value="6hp_glycosidase-like_sf"/>
</dbReference>
<dbReference type="InterPro" id="IPR008928">
    <property type="entry name" value="6-hairpin_glycosidase_sf"/>
</dbReference>
<evidence type="ECO:0000313" key="3">
    <source>
        <dbReference type="EMBL" id="GJJ12253.1"/>
    </source>
</evidence>
<keyword evidence="1" id="KW-0378">Hydrolase</keyword>
<evidence type="ECO:0000256" key="1">
    <source>
        <dbReference type="ARBA" id="ARBA00022801"/>
    </source>
</evidence>
<gene>
    <name evidence="3" type="ORF">Clacol_006494</name>
</gene>
<dbReference type="EMBL" id="BPWL01000007">
    <property type="protein sequence ID" value="GJJ12253.1"/>
    <property type="molecule type" value="Genomic_DNA"/>
</dbReference>
<dbReference type="Gene3D" id="1.50.10.10">
    <property type="match status" value="1"/>
</dbReference>
<accession>A0AAV5AHT6</accession>
<comment type="caution">
    <text evidence="3">The sequence shown here is derived from an EMBL/GenBank/DDBJ whole genome shotgun (WGS) entry which is preliminary data.</text>
</comment>
<evidence type="ECO:0008006" key="5">
    <source>
        <dbReference type="Google" id="ProtNLM"/>
    </source>
</evidence>
<comment type="similarity">
    <text evidence="2">Belongs to the glycosyl hydrolase 88 family.</text>
</comment>
<dbReference type="SUPFAM" id="SSF48208">
    <property type="entry name" value="Six-hairpin glycosidases"/>
    <property type="match status" value="1"/>
</dbReference>
<dbReference type="InterPro" id="IPR052369">
    <property type="entry name" value="UG_Glycosaminoglycan_Hydrolase"/>
</dbReference>
<dbReference type="GO" id="GO:0052757">
    <property type="term" value="F:chondroitin hydrolase activity"/>
    <property type="evidence" value="ECO:0007669"/>
    <property type="project" value="TreeGrafter"/>
</dbReference>
<dbReference type="PANTHER" id="PTHR36845:SF1">
    <property type="entry name" value="HYDROLASE, PUTATIVE (AFU_ORTHOLOGUE AFUA_7G05090)-RELATED"/>
    <property type="match status" value="1"/>
</dbReference>
<reference evidence="3" key="1">
    <citation type="submission" date="2021-10" db="EMBL/GenBank/DDBJ databases">
        <title>De novo Genome Assembly of Clathrus columnatus (Basidiomycota, Fungi) Using Illumina and Nanopore Sequence Data.</title>
        <authorList>
            <person name="Ogiso-Tanaka E."/>
            <person name="Itagaki H."/>
            <person name="Hosoya T."/>
            <person name="Hosaka K."/>
        </authorList>
    </citation>
    <scope>NUCLEOTIDE SEQUENCE</scope>
    <source>
        <strain evidence="3">MO-923</strain>
    </source>
</reference>
<organism evidence="3 4">
    <name type="scientific">Clathrus columnatus</name>
    <dbReference type="NCBI Taxonomy" id="1419009"/>
    <lineage>
        <taxon>Eukaryota</taxon>
        <taxon>Fungi</taxon>
        <taxon>Dikarya</taxon>
        <taxon>Basidiomycota</taxon>
        <taxon>Agaricomycotina</taxon>
        <taxon>Agaricomycetes</taxon>
        <taxon>Phallomycetidae</taxon>
        <taxon>Phallales</taxon>
        <taxon>Clathraceae</taxon>
        <taxon>Clathrus</taxon>
    </lineage>
</organism>
<evidence type="ECO:0000313" key="4">
    <source>
        <dbReference type="Proteomes" id="UP001050691"/>
    </source>
</evidence>
<dbReference type="GO" id="GO:0000272">
    <property type="term" value="P:polysaccharide catabolic process"/>
    <property type="evidence" value="ECO:0007669"/>
    <property type="project" value="TreeGrafter"/>
</dbReference>
<sequence length="391" mass="43525">MLRSIGQKIYQVASGSQATIIPTTFPEYTAPDHTWVSFPLTTWTDGFFASALYLLDTRAKLCRRQSEFDWVSLGRTWSTGLLALENIDPSNLDHDVGFLSYPFQKELLVNPANITAQNAIIKLAIVLANRFNPIVGCTRSWNTADPTNFQVSDTRFHAVSLNNMMNLELLFVAADLTGNQTFRDIAKTHADTTIKNHFRPDGSTWHVVEYNSTTGIVIQKITAQGYANNSTWTRGQSWAIYGYANMYNRTGLTQYLDTARRAATLYVDRLPQDDIVPWDFDAPRPTTADTSSSTIAASGMLLLADMEENLFPPNYTGAAFWRQSAIKLLTATNDFAWAPPSWQSLLSNGTVNNRADPPMNDTGIVYADHYWIEAGNRLISNGLAPCPEVGL</sequence>
<name>A0AAV5AHT6_9AGAM</name>
<proteinExistence type="inferred from homology"/>
<dbReference type="PANTHER" id="PTHR36845">
    <property type="entry name" value="HYDROLASE, PUTATIVE (AFU_ORTHOLOGUE AFUA_7G05090)-RELATED"/>
    <property type="match status" value="1"/>
</dbReference>
<keyword evidence="4" id="KW-1185">Reference proteome</keyword>
<dbReference type="AlphaFoldDB" id="A0AAV5AHT6"/>
<dbReference type="Proteomes" id="UP001050691">
    <property type="component" value="Unassembled WGS sequence"/>
</dbReference>
<evidence type="ECO:0000256" key="2">
    <source>
        <dbReference type="ARBA" id="ARBA00038358"/>
    </source>
</evidence>
<protein>
    <recommendedName>
        <fullName evidence="5">Glycoside hydrolase family 88 protein</fullName>
    </recommendedName>
</protein>